<dbReference type="HOGENOM" id="CLU_2625284_0_0_1"/>
<dbReference type="Pfam" id="PF14223">
    <property type="entry name" value="Retrotran_gag_2"/>
    <property type="match status" value="1"/>
</dbReference>
<protein>
    <submittedName>
        <fullName evidence="1">Uncharacterized protein</fullName>
    </submittedName>
</protein>
<dbReference type="Proteomes" id="UP000017836">
    <property type="component" value="Unassembled WGS sequence"/>
</dbReference>
<dbReference type="AlphaFoldDB" id="W1NW40"/>
<accession>W1NW40</accession>
<dbReference type="EMBL" id="KI394680">
    <property type="protein sequence ID" value="ERN01852.1"/>
    <property type="molecule type" value="Genomic_DNA"/>
</dbReference>
<evidence type="ECO:0000313" key="2">
    <source>
        <dbReference type="Proteomes" id="UP000017836"/>
    </source>
</evidence>
<name>W1NW40_AMBTC</name>
<sequence>MPTAKELWAALKTKYREEDAANELASNDIKLDEAFYVEAIIDKWPPSWKDYRNTLMHKLEDFSLEYLMTYLRIEETRL</sequence>
<gene>
    <name evidence="1" type="ORF">AMTR_s00089p00095300</name>
</gene>
<organism evidence="1 2">
    <name type="scientific">Amborella trichopoda</name>
    <dbReference type="NCBI Taxonomy" id="13333"/>
    <lineage>
        <taxon>Eukaryota</taxon>
        <taxon>Viridiplantae</taxon>
        <taxon>Streptophyta</taxon>
        <taxon>Embryophyta</taxon>
        <taxon>Tracheophyta</taxon>
        <taxon>Spermatophyta</taxon>
        <taxon>Magnoliopsida</taxon>
        <taxon>Amborellales</taxon>
        <taxon>Amborellaceae</taxon>
        <taxon>Amborella</taxon>
    </lineage>
</organism>
<dbReference type="Gramene" id="ERN01852">
    <property type="protein sequence ID" value="ERN01852"/>
    <property type="gene ID" value="AMTR_s00089p00095300"/>
</dbReference>
<evidence type="ECO:0000313" key="1">
    <source>
        <dbReference type="EMBL" id="ERN01852.1"/>
    </source>
</evidence>
<keyword evidence="2" id="KW-1185">Reference proteome</keyword>
<reference evidence="2" key="1">
    <citation type="journal article" date="2013" name="Science">
        <title>The Amborella genome and the evolution of flowering plants.</title>
        <authorList>
            <consortium name="Amborella Genome Project"/>
        </authorList>
    </citation>
    <scope>NUCLEOTIDE SEQUENCE [LARGE SCALE GENOMIC DNA]</scope>
</reference>
<proteinExistence type="predicted"/>